<dbReference type="CDD" id="cd18539">
    <property type="entry name" value="SRP_G"/>
    <property type="match status" value="1"/>
</dbReference>
<dbReference type="InterPro" id="IPR003593">
    <property type="entry name" value="AAA+_ATPase"/>
</dbReference>
<keyword evidence="7" id="KW-0342">GTP-binding</keyword>
<evidence type="ECO:0000256" key="13">
    <source>
        <dbReference type="SAM" id="SignalP"/>
    </source>
</evidence>
<keyword evidence="3" id="KW-0963">Cytoplasm</keyword>
<evidence type="ECO:0000256" key="11">
    <source>
        <dbReference type="ARBA" id="ARBA00048157"/>
    </source>
</evidence>
<feature type="chain" id="PRO_5005188380" description="signal-recognition-particle GTPase" evidence="13">
    <location>
        <begin position="25"/>
        <end position="593"/>
    </location>
</feature>
<dbReference type="GO" id="GO:0005525">
    <property type="term" value="F:GTP binding"/>
    <property type="evidence" value="ECO:0007669"/>
    <property type="project" value="UniProtKB-KW"/>
</dbReference>
<dbReference type="SUPFAM" id="SSF47364">
    <property type="entry name" value="Domain of the SRP/SRP receptor G-proteins"/>
    <property type="match status" value="1"/>
</dbReference>
<dbReference type="Gene3D" id="1.20.120.140">
    <property type="entry name" value="Signal recognition particle SRP54, nucleotide-binding domain"/>
    <property type="match status" value="1"/>
</dbReference>
<dbReference type="Pfam" id="PF02978">
    <property type="entry name" value="SRP_SPB"/>
    <property type="match status" value="1"/>
</dbReference>
<feature type="compositionally biased region" description="Low complexity" evidence="12">
    <location>
        <begin position="42"/>
        <end position="54"/>
    </location>
</feature>
<comment type="subcellular location">
    <subcellularLocation>
        <location evidence="1">Cytoplasm</location>
    </subcellularLocation>
</comment>
<evidence type="ECO:0000256" key="12">
    <source>
        <dbReference type="SAM" id="MobiDB-lite"/>
    </source>
</evidence>
<dbReference type="InterPro" id="IPR042101">
    <property type="entry name" value="SRP54_N_sf"/>
</dbReference>
<organism evidence="15">
    <name type="scientific">Chromera velia CCMP2878</name>
    <dbReference type="NCBI Taxonomy" id="1169474"/>
    <lineage>
        <taxon>Eukaryota</taxon>
        <taxon>Sar</taxon>
        <taxon>Alveolata</taxon>
        <taxon>Colpodellida</taxon>
        <taxon>Chromeraceae</taxon>
        <taxon>Chromera</taxon>
    </lineage>
</organism>
<dbReference type="SMART" id="SM00963">
    <property type="entry name" value="SRP54_N"/>
    <property type="match status" value="1"/>
</dbReference>
<keyword evidence="5" id="KW-0378">Hydrolase</keyword>
<dbReference type="EMBL" id="CDMZ01000260">
    <property type="protein sequence ID" value="CEM10400.1"/>
    <property type="molecule type" value="Genomic_DNA"/>
</dbReference>
<name>A0A0G4FBS1_9ALVE</name>
<evidence type="ECO:0000256" key="3">
    <source>
        <dbReference type="ARBA" id="ARBA00022490"/>
    </source>
</evidence>
<dbReference type="SUPFAM" id="SSF47446">
    <property type="entry name" value="Signal peptide-binding domain"/>
    <property type="match status" value="1"/>
</dbReference>
<evidence type="ECO:0000256" key="10">
    <source>
        <dbReference type="ARBA" id="ARBA00035672"/>
    </source>
</evidence>
<keyword evidence="9" id="KW-0687">Ribonucleoprotein</keyword>
<keyword evidence="13" id="KW-0732">Signal</keyword>
<feature type="region of interest" description="Disordered" evidence="12">
    <location>
        <begin position="565"/>
        <end position="593"/>
    </location>
</feature>
<feature type="signal peptide" evidence="13">
    <location>
        <begin position="1"/>
        <end position="24"/>
    </location>
</feature>
<dbReference type="InterPro" id="IPR027417">
    <property type="entry name" value="P-loop_NTPase"/>
</dbReference>
<evidence type="ECO:0000256" key="6">
    <source>
        <dbReference type="ARBA" id="ARBA00022884"/>
    </source>
</evidence>
<dbReference type="PROSITE" id="PS00300">
    <property type="entry name" value="SRP54"/>
    <property type="match status" value="1"/>
</dbReference>
<dbReference type="Pfam" id="PF00448">
    <property type="entry name" value="SRP54"/>
    <property type="match status" value="1"/>
</dbReference>
<protein>
    <recommendedName>
        <fullName evidence="10">signal-recognition-particle GTPase</fullName>
        <ecNumber evidence="10">3.6.5.4</ecNumber>
    </recommendedName>
</protein>
<keyword evidence="8" id="KW-0733">Signal recognition particle</keyword>
<dbReference type="InterPro" id="IPR036225">
    <property type="entry name" value="SRP/SRP_N"/>
</dbReference>
<dbReference type="SMART" id="SM00382">
    <property type="entry name" value="AAA"/>
    <property type="match status" value="1"/>
</dbReference>
<dbReference type="Gene3D" id="1.10.260.30">
    <property type="entry name" value="Signal recognition particle, SRP54 subunit, M-domain"/>
    <property type="match status" value="1"/>
</dbReference>
<comment type="similarity">
    <text evidence="2">Belongs to the GTP-binding SRP family. SRP54 subfamily.</text>
</comment>
<evidence type="ECO:0000256" key="5">
    <source>
        <dbReference type="ARBA" id="ARBA00022801"/>
    </source>
</evidence>
<evidence type="ECO:0000259" key="14">
    <source>
        <dbReference type="PROSITE" id="PS00300"/>
    </source>
</evidence>
<accession>A0A0G4FBS1</accession>
<evidence type="ECO:0000256" key="7">
    <source>
        <dbReference type="ARBA" id="ARBA00023134"/>
    </source>
</evidence>
<dbReference type="PhylomeDB" id="A0A0G4FBS1"/>
<dbReference type="Gene3D" id="3.40.50.300">
    <property type="entry name" value="P-loop containing nucleotide triphosphate hydrolases"/>
    <property type="match status" value="1"/>
</dbReference>
<dbReference type="SMART" id="SM00962">
    <property type="entry name" value="SRP54"/>
    <property type="match status" value="1"/>
</dbReference>
<dbReference type="InterPro" id="IPR000897">
    <property type="entry name" value="SRP54_GTPase_dom"/>
</dbReference>
<dbReference type="AlphaFoldDB" id="A0A0G4FBS1"/>
<keyword evidence="4" id="KW-0547">Nucleotide-binding</keyword>
<dbReference type="GO" id="GO:0006614">
    <property type="term" value="P:SRP-dependent cotranslational protein targeting to membrane"/>
    <property type="evidence" value="ECO:0007669"/>
    <property type="project" value="InterPro"/>
</dbReference>
<dbReference type="PANTHER" id="PTHR11564:SF5">
    <property type="entry name" value="SIGNAL RECOGNITION PARTICLE SUBUNIT SRP54"/>
    <property type="match status" value="1"/>
</dbReference>
<dbReference type="VEuPathDB" id="CryptoDB:Cvel_16187"/>
<proteinExistence type="inferred from homology"/>
<dbReference type="EC" id="3.6.5.4" evidence="10"/>
<reference evidence="15" key="1">
    <citation type="submission" date="2014-11" db="EMBL/GenBank/DDBJ databases">
        <authorList>
            <person name="Otto D Thomas"/>
            <person name="Naeem Raeece"/>
        </authorList>
    </citation>
    <scope>NUCLEOTIDE SEQUENCE</scope>
</reference>
<feature type="domain" description="SRP54-type proteins GTP-binding" evidence="14">
    <location>
        <begin position="341"/>
        <end position="354"/>
    </location>
</feature>
<dbReference type="InterPro" id="IPR022941">
    <property type="entry name" value="SRP54"/>
</dbReference>
<dbReference type="InterPro" id="IPR004125">
    <property type="entry name" value="Signal_recog_particle_SRP54_M"/>
</dbReference>
<dbReference type="InterPro" id="IPR013822">
    <property type="entry name" value="Signal_recog_particl_SRP54_hlx"/>
</dbReference>
<dbReference type="GO" id="GO:0008312">
    <property type="term" value="F:7S RNA binding"/>
    <property type="evidence" value="ECO:0007669"/>
    <property type="project" value="InterPro"/>
</dbReference>
<gene>
    <name evidence="15" type="ORF">Cvel_16187</name>
</gene>
<evidence type="ECO:0000256" key="2">
    <source>
        <dbReference type="ARBA" id="ARBA00005450"/>
    </source>
</evidence>
<evidence type="ECO:0000256" key="1">
    <source>
        <dbReference type="ARBA" id="ARBA00004496"/>
    </source>
</evidence>
<evidence type="ECO:0000256" key="4">
    <source>
        <dbReference type="ARBA" id="ARBA00022741"/>
    </source>
</evidence>
<dbReference type="InterPro" id="IPR036891">
    <property type="entry name" value="Signal_recog_part_SRP54_M_sf"/>
</dbReference>
<dbReference type="Pfam" id="PF02881">
    <property type="entry name" value="SRP54_N"/>
    <property type="match status" value="1"/>
</dbReference>
<sequence length="593" mass="65187">MSVSVLRLRLVWVLMATFLNAALCRVYRDKGRVGFVTLQRPSLDQSSSPFSVSSRRQRQRRGVTAPQMIFDQVAKGLKTGMEKIAGIERLNSESIQPALAEIKKVLVDADCNIRVVNALVKTVAFKADGVRKLKGVTAQQQFFKLVKDEIQEVLGGSDASLARRVDGRPTVILLAGLQGTGKTTFASKLAYYCAKKEDPARKKVLLVAADVYRPAAIDQLVTMGGKTNTTVYAPGADIDPVRIAREAVEKAKNEGFDTVVVDTAGRQAIDEDLMDELARIKNTVKPDETLLVVDAMTGQEAAALTRQFDERIGITGAVLTKLDGDTRGGAALSVRGVSGKPIKFAGVGERVEDIELFRPDRMASRIVGMGDMMTLVEKAQDAFDSTNFDQVKIFKKVAEDRYDFNDFMGQIEAIGKMGGVGKIFEFLPGMADKMNNDVLRKAAQNLKIFRKIHAAMTPEERKNPKAFIRGKQADERITRIAAETGLTMYAVRSFTTQFMQIRKAMKQQTQKTFGSMDYLKGKSVEDLKKMSPDDLKALNTAAEAGQQAATGQNIPRKMRRQMEIKGASAKEVQRQAQERQANMMRQGGGGGPK</sequence>
<evidence type="ECO:0000313" key="15">
    <source>
        <dbReference type="EMBL" id="CEM10400.1"/>
    </source>
</evidence>
<evidence type="ECO:0000256" key="8">
    <source>
        <dbReference type="ARBA" id="ARBA00023135"/>
    </source>
</evidence>
<dbReference type="SUPFAM" id="SSF52540">
    <property type="entry name" value="P-loop containing nucleoside triphosphate hydrolases"/>
    <property type="match status" value="1"/>
</dbReference>
<dbReference type="GO" id="GO:0003924">
    <property type="term" value="F:GTPase activity"/>
    <property type="evidence" value="ECO:0007669"/>
    <property type="project" value="InterPro"/>
</dbReference>
<evidence type="ECO:0000256" key="9">
    <source>
        <dbReference type="ARBA" id="ARBA00023274"/>
    </source>
</evidence>
<keyword evidence="6" id="KW-0694">RNA-binding</keyword>
<dbReference type="GO" id="GO:0005786">
    <property type="term" value="C:signal recognition particle, endoplasmic reticulum targeting"/>
    <property type="evidence" value="ECO:0007669"/>
    <property type="project" value="UniProtKB-KW"/>
</dbReference>
<dbReference type="PANTHER" id="PTHR11564">
    <property type="entry name" value="SIGNAL RECOGNITION PARTICLE 54K PROTEIN SRP54"/>
    <property type="match status" value="1"/>
</dbReference>
<feature type="region of interest" description="Disordered" evidence="12">
    <location>
        <begin position="42"/>
        <end position="62"/>
    </location>
</feature>
<dbReference type="FunFam" id="3.40.50.300:FF:000022">
    <property type="entry name" value="Signal recognition particle 54 kDa subunit"/>
    <property type="match status" value="1"/>
</dbReference>
<comment type="catalytic activity">
    <reaction evidence="11">
        <text>GTP + H2O = GDP + phosphate + H(+)</text>
        <dbReference type="Rhea" id="RHEA:19669"/>
        <dbReference type="ChEBI" id="CHEBI:15377"/>
        <dbReference type="ChEBI" id="CHEBI:15378"/>
        <dbReference type="ChEBI" id="CHEBI:37565"/>
        <dbReference type="ChEBI" id="CHEBI:43474"/>
        <dbReference type="ChEBI" id="CHEBI:58189"/>
        <dbReference type="EC" id="3.6.5.4"/>
    </reaction>
    <physiologicalReaction direction="left-to-right" evidence="11">
        <dbReference type="Rhea" id="RHEA:19670"/>
    </physiologicalReaction>
</comment>